<proteinExistence type="predicted"/>
<dbReference type="EMBL" id="OW240912">
    <property type="protein sequence ID" value="CAH2222468.1"/>
    <property type="molecule type" value="Genomic_DNA"/>
</dbReference>
<name>A0AAD1R3Q1_PELCU</name>
<evidence type="ECO:0000313" key="2">
    <source>
        <dbReference type="Proteomes" id="UP001295444"/>
    </source>
</evidence>
<keyword evidence="2" id="KW-1185">Reference proteome</keyword>
<accession>A0AAD1R3Q1</accession>
<dbReference type="AlphaFoldDB" id="A0AAD1R3Q1"/>
<reference evidence="1" key="1">
    <citation type="submission" date="2022-03" db="EMBL/GenBank/DDBJ databases">
        <authorList>
            <person name="Alioto T."/>
            <person name="Alioto T."/>
            <person name="Gomez Garrido J."/>
        </authorList>
    </citation>
    <scope>NUCLEOTIDE SEQUENCE</scope>
</reference>
<protein>
    <submittedName>
        <fullName evidence="1">Uncharacterized protein</fullName>
    </submittedName>
</protein>
<sequence length="136" mass="15139">MAPLLPLGPLSAHYGQLREKAHENLTYHETRLGVLQSTLRTLSGGHLPDKAASKVNRLQAGTFHKAELHTRWPWINLKTPHIPSSQPHTRHYLTSHTTASGNYSQVELRNKELWPTSDGSCSLHEDEDCGCLLSAS</sequence>
<evidence type="ECO:0000313" key="1">
    <source>
        <dbReference type="EMBL" id="CAH2222468.1"/>
    </source>
</evidence>
<organism evidence="1 2">
    <name type="scientific">Pelobates cultripes</name>
    <name type="common">Western spadefoot toad</name>
    <dbReference type="NCBI Taxonomy" id="61616"/>
    <lineage>
        <taxon>Eukaryota</taxon>
        <taxon>Metazoa</taxon>
        <taxon>Chordata</taxon>
        <taxon>Craniata</taxon>
        <taxon>Vertebrata</taxon>
        <taxon>Euteleostomi</taxon>
        <taxon>Amphibia</taxon>
        <taxon>Batrachia</taxon>
        <taxon>Anura</taxon>
        <taxon>Pelobatoidea</taxon>
        <taxon>Pelobatidae</taxon>
        <taxon>Pelobates</taxon>
    </lineage>
</organism>
<dbReference type="Proteomes" id="UP001295444">
    <property type="component" value="Chromosome 01"/>
</dbReference>
<gene>
    <name evidence="1" type="ORF">PECUL_23A034954</name>
</gene>